<protein>
    <submittedName>
        <fullName evidence="1">Uncharacterized protein</fullName>
    </submittedName>
</protein>
<dbReference type="EMBL" id="JARKIE010000061">
    <property type="protein sequence ID" value="KAJ7691022.1"/>
    <property type="molecule type" value="Genomic_DNA"/>
</dbReference>
<dbReference type="AlphaFoldDB" id="A0AAD7DH01"/>
<organism evidence="1 2">
    <name type="scientific">Mycena rosella</name>
    <name type="common">Pink bonnet</name>
    <name type="synonym">Agaricus rosellus</name>
    <dbReference type="NCBI Taxonomy" id="1033263"/>
    <lineage>
        <taxon>Eukaryota</taxon>
        <taxon>Fungi</taxon>
        <taxon>Dikarya</taxon>
        <taxon>Basidiomycota</taxon>
        <taxon>Agaricomycotina</taxon>
        <taxon>Agaricomycetes</taxon>
        <taxon>Agaricomycetidae</taxon>
        <taxon>Agaricales</taxon>
        <taxon>Marasmiineae</taxon>
        <taxon>Mycenaceae</taxon>
        <taxon>Mycena</taxon>
    </lineage>
</organism>
<reference evidence="1" key="1">
    <citation type="submission" date="2023-03" db="EMBL/GenBank/DDBJ databases">
        <title>Massive genome expansion in bonnet fungi (Mycena s.s.) driven by repeated elements and novel gene families across ecological guilds.</title>
        <authorList>
            <consortium name="Lawrence Berkeley National Laboratory"/>
            <person name="Harder C.B."/>
            <person name="Miyauchi S."/>
            <person name="Viragh M."/>
            <person name="Kuo A."/>
            <person name="Thoen E."/>
            <person name="Andreopoulos B."/>
            <person name="Lu D."/>
            <person name="Skrede I."/>
            <person name="Drula E."/>
            <person name="Henrissat B."/>
            <person name="Morin E."/>
            <person name="Kohler A."/>
            <person name="Barry K."/>
            <person name="LaButti K."/>
            <person name="Morin E."/>
            <person name="Salamov A."/>
            <person name="Lipzen A."/>
            <person name="Mereny Z."/>
            <person name="Hegedus B."/>
            <person name="Baldrian P."/>
            <person name="Stursova M."/>
            <person name="Weitz H."/>
            <person name="Taylor A."/>
            <person name="Grigoriev I.V."/>
            <person name="Nagy L.G."/>
            <person name="Martin F."/>
            <person name="Kauserud H."/>
        </authorList>
    </citation>
    <scope>NUCLEOTIDE SEQUENCE</scope>
    <source>
        <strain evidence="1">CBHHK067</strain>
    </source>
</reference>
<evidence type="ECO:0000313" key="1">
    <source>
        <dbReference type="EMBL" id="KAJ7691022.1"/>
    </source>
</evidence>
<keyword evidence="2" id="KW-1185">Reference proteome</keyword>
<sequence>MSHPSSVPLLPAREGEVLRRHDAMLPVDFPGSDAAFAAGAAVGPCNTPTFLSSNHRDGMDSVGGNTDIATGPEVLRRCSSTLTVDFPEAGPVVCLTNTSQEGDRLLFEDIDAAATFLEMRLQVYISLFGGLCISARESGPDTREKRSIGPDLRELKTTQTAWHQKHKLTCAERVEKYFVPDLEDIKVSNSHDIKNTDLPGW</sequence>
<dbReference type="Proteomes" id="UP001221757">
    <property type="component" value="Unassembled WGS sequence"/>
</dbReference>
<accession>A0AAD7DH01</accession>
<gene>
    <name evidence="1" type="ORF">B0H17DRAFT_1134041</name>
</gene>
<comment type="caution">
    <text evidence="1">The sequence shown here is derived from an EMBL/GenBank/DDBJ whole genome shotgun (WGS) entry which is preliminary data.</text>
</comment>
<name>A0AAD7DH01_MYCRO</name>
<evidence type="ECO:0000313" key="2">
    <source>
        <dbReference type="Proteomes" id="UP001221757"/>
    </source>
</evidence>
<proteinExistence type="predicted"/>